<dbReference type="AlphaFoldDB" id="A0A2W5SKU1"/>
<proteinExistence type="predicted"/>
<evidence type="ECO:0000256" key="1">
    <source>
        <dbReference type="SAM" id="SignalP"/>
    </source>
</evidence>
<keyword evidence="1" id="KW-0732">Signal</keyword>
<evidence type="ECO:0000313" key="2">
    <source>
        <dbReference type="EMBL" id="PZQ75470.1"/>
    </source>
</evidence>
<protein>
    <recommendedName>
        <fullName evidence="4">Lipoprotein</fullName>
    </recommendedName>
</protein>
<name>A0A2W5SKU1_VARPD</name>
<evidence type="ECO:0008006" key="4">
    <source>
        <dbReference type="Google" id="ProtNLM"/>
    </source>
</evidence>
<gene>
    <name evidence="2" type="ORF">DI563_09595</name>
</gene>
<dbReference type="EMBL" id="QFPP01000086">
    <property type="protein sequence ID" value="PZQ75470.1"/>
    <property type="molecule type" value="Genomic_DNA"/>
</dbReference>
<feature type="signal peptide" evidence="1">
    <location>
        <begin position="1"/>
        <end position="27"/>
    </location>
</feature>
<feature type="chain" id="PRO_5016055345" description="Lipoprotein" evidence="1">
    <location>
        <begin position="28"/>
        <end position="207"/>
    </location>
</feature>
<accession>A0A2W5SKU1</accession>
<evidence type="ECO:0000313" key="3">
    <source>
        <dbReference type="Proteomes" id="UP000249135"/>
    </source>
</evidence>
<comment type="caution">
    <text evidence="2">The sequence shown here is derived from an EMBL/GenBank/DDBJ whole genome shotgun (WGS) entry which is preliminary data.</text>
</comment>
<sequence>MSISPGASVRLSLIRLIAAAAAAAVLAFTGGCASHYVDAATRDRTSEFQRPASPAPVQLVFQFETKGAPNSRATDHLKPRVSEQVKGSGLFSSVQDTAVPGGALLSVTINNVPMSDDAFSKGFVTGLTFGLAGSQVSDGYVCTVKYMPGSGEPVVKTARHVIHTTVGASASPGNAVKAKDIEEAVTLMTKQLLSTALNDLSHDPAFR</sequence>
<organism evidence="2 3">
    <name type="scientific">Variovorax paradoxus</name>
    <dbReference type="NCBI Taxonomy" id="34073"/>
    <lineage>
        <taxon>Bacteria</taxon>
        <taxon>Pseudomonadati</taxon>
        <taxon>Pseudomonadota</taxon>
        <taxon>Betaproteobacteria</taxon>
        <taxon>Burkholderiales</taxon>
        <taxon>Comamonadaceae</taxon>
        <taxon>Variovorax</taxon>
    </lineage>
</organism>
<reference evidence="2 3" key="1">
    <citation type="submission" date="2017-08" db="EMBL/GenBank/DDBJ databases">
        <title>Infants hospitalized years apart are colonized by the same room-sourced microbial strains.</title>
        <authorList>
            <person name="Brooks B."/>
            <person name="Olm M.R."/>
            <person name="Firek B.A."/>
            <person name="Baker R."/>
            <person name="Thomas B.C."/>
            <person name="Morowitz M.J."/>
            <person name="Banfield J.F."/>
        </authorList>
    </citation>
    <scope>NUCLEOTIDE SEQUENCE [LARGE SCALE GENOMIC DNA]</scope>
    <source>
        <strain evidence="2">S2_005_003_R2_41</strain>
    </source>
</reference>
<dbReference type="Proteomes" id="UP000249135">
    <property type="component" value="Unassembled WGS sequence"/>
</dbReference>